<protein>
    <submittedName>
        <fullName evidence="2">Putative recombinase</fullName>
    </submittedName>
</protein>
<accession>Q8GJF8</accession>
<organism evidence="2">
    <name type="scientific">Bdellovibrio bacteriovorus</name>
    <dbReference type="NCBI Taxonomy" id="959"/>
    <lineage>
        <taxon>Bacteria</taxon>
        <taxon>Pseudomonadati</taxon>
        <taxon>Bdellovibrionota</taxon>
        <taxon>Bdellovibrionia</taxon>
        <taxon>Bdellovibrionales</taxon>
        <taxon>Pseudobdellovibrionaceae</taxon>
        <taxon>Bdellovibrio</taxon>
    </lineage>
</organism>
<feature type="transmembrane region" description="Helical" evidence="1">
    <location>
        <begin position="508"/>
        <end position="529"/>
    </location>
</feature>
<feature type="transmembrane region" description="Helical" evidence="1">
    <location>
        <begin position="624"/>
        <end position="651"/>
    </location>
</feature>
<feature type="transmembrane region" description="Helical" evidence="1">
    <location>
        <begin position="568"/>
        <end position="588"/>
    </location>
</feature>
<keyword evidence="1" id="KW-0472">Membrane</keyword>
<feature type="transmembrane region" description="Helical" evidence="1">
    <location>
        <begin position="467"/>
        <end position="487"/>
    </location>
</feature>
<sequence>MFTKIKAFRNRFIQYKRSSKVHSDLDVLLGSARRTKTVGRSAPVAGSAACSGFAMKVLWMHILKKKPVVLPVARLRYLLMVLERNPQWKKSVAVILRTVVHEVSGLELYTETGLPRELGLWSELSDRLMMKMLPTPPLDHELGYLFWALFPEKEDPLWVASIDPATFERLVELFNYEVGTDEKDWNRFGMDLEDALVYLVIQVRAIGLSPAIRYRLDKPNFRDSAFFALVRGLEEFMNAYHAGDRNLALEKASRFRMIIWECRREMAQVHKHLDEYGVSVNLVFQMARLRTYLQRVDSLLEILLNERVDSKKVTSFLSKLIEENQDLRSISSLLSQNVSLLARKVVERAAETGEHYITRTKDEYRRMLQAAGGGGALTAITVYVKTGILALGLSSFMEGVFASMNYALSFVAIHLAGFTLGTKQPAMTAPALAAKMQDVDSEKGMNDLVTDITHLIRSQVAAIAGNVMFVVPCVILIDALFFVLFGGHLMSHEKAVYAFKSVDIFGPALLFAAFTGVLLWFSSLFAGWADNWFALNSLRKTLARSPTLKAVFGKRGARSVAVFFENNISGLVGNISLGILLGMTPEIMKFIGLHLDVRHVTLSSGTLGGALPVLGVDFMKTWDFWRAVIGIFFIGALNVLVSFGMALWVAIKARGINPPQRKAIRQAVMKRFFSSPLSFFLPVGSTVPKSSSGNHGH</sequence>
<dbReference type="PIRSF" id="PIRSF015380">
    <property type="entry name" value="Site-sp_rcmb"/>
    <property type="match status" value="1"/>
</dbReference>
<dbReference type="AlphaFoldDB" id="Q8GJF8"/>
<name>Q8GJF8_BDEBC</name>
<keyword evidence="1" id="KW-0812">Transmembrane</keyword>
<dbReference type="InterPro" id="IPR011385">
    <property type="entry name" value="Site-sp_rcmbase"/>
</dbReference>
<proteinExistence type="predicted"/>
<evidence type="ECO:0000256" key="1">
    <source>
        <dbReference type="SAM" id="Phobius"/>
    </source>
</evidence>
<reference evidence="2" key="1">
    <citation type="submission" date="2002-09" db="EMBL/GenBank/DDBJ databases">
        <title>Cloning, heterologous expression and site directed mutagenesis of a protease gene from Bdellovibrio bacteriovorus 109J.</title>
        <authorList>
            <person name="Lambert C."/>
        </authorList>
    </citation>
    <scope>NUCLEOTIDE SEQUENCE</scope>
    <source>
        <strain evidence="2">109J</strain>
    </source>
</reference>
<dbReference type="EMBL" id="AJ428902">
    <property type="protein sequence ID" value="CAD47801.1"/>
    <property type="molecule type" value="Genomic_DNA"/>
</dbReference>
<dbReference type="Pfam" id="PF10136">
    <property type="entry name" value="SpecificRecomb"/>
    <property type="match status" value="1"/>
</dbReference>
<evidence type="ECO:0000313" key="2">
    <source>
        <dbReference type="EMBL" id="CAD47801.1"/>
    </source>
</evidence>
<keyword evidence="1" id="KW-1133">Transmembrane helix</keyword>